<accession>A0A1T5AWQ1</accession>
<protein>
    <submittedName>
        <fullName evidence="1">Starch-binding associating with outer membrane</fullName>
    </submittedName>
</protein>
<dbReference type="PROSITE" id="PS51257">
    <property type="entry name" value="PROKAR_LIPOPROTEIN"/>
    <property type="match status" value="1"/>
</dbReference>
<dbReference type="Gene3D" id="1.25.40.390">
    <property type="match status" value="1"/>
</dbReference>
<dbReference type="AlphaFoldDB" id="A0A1T5AWQ1"/>
<organism evidence="1 2">
    <name type="scientific">Sphingobacterium nematocida</name>
    <dbReference type="NCBI Taxonomy" id="1513896"/>
    <lineage>
        <taxon>Bacteria</taxon>
        <taxon>Pseudomonadati</taxon>
        <taxon>Bacteroidota</taxon>
        <taxon>Sphingobacteriia</taxon>
        <taxon>Sphingobacteriales</taxon>
        <taxon>Sphingobacteriaceae</taxon>
        <taxon>Sphingobacterium</taxon>
    </lineage>
</organism>
<dbReference type="OrthoDB" id="9766256at2"/>
<dbReference type="InterPro" id="IPR011990">
    <property type="entry name" value="TPR-like_helical_dom_sf"/>
</dbReference>
<evidence type="ECO:0000313" key="2">
    <source>
        <dbReference type="Proteomes" id="UP000190150"/>
    </source>
</evidence>
<dbReference type="RefSeq" id="WP_079640601.1">
    <property type="nucleotide sequence ID" value="NZ_FUZF01000001.1"/>
</dbReference>
<sequence length="479" mass="54109">MKNNYIYIGVILMLFSLLGCQKFDYYQDNPNKPTNATPALLMASICQNIFNNNPINAAYASRHLTYYERPSESVNYNWNRSGFAGFTSLTQVKKMAELASDNKNYQGIAKLFRAIYFTKLTETFGDIPYSESLLGEANNQPKYDTQEDVYADVLVELEEANKLLQTENGIVDGDIIYKGDILKWKKLVNAFRLRILMHLSKKDGQTKINVREQFKQIIDDPAGYPLMTSNTDNGQLVFNNSDPSNYYPTAGHLSVTTLVSLEASFVEMLQLRRDPRLFSFGEPIAGKTAGVFENYKGVDAGLSPADQQSTAAGSSLIARRYVDLKNPVNEPMIFLSYAEQEFIIAEAIQRGWITGDLEAHYKQAVTASMAFYGINAARVTTYLAEPLVALNGTDVLNKIWIQKYISFYMNSGWEPFYEQRRTGVPVLRVGPGTLNGGRVPKRWQYPLTEVQLNEVNLNEAIKRQYPEGDDTNASMWLIK</sequence>
<keyword evidence="2" id="KW-1185">Reference proteome</keyword>
<gene>
    <name evidence="1" type="ORF">SAMN05660841_00247</name>
</gene>
<proteinExistence type="predicted"/>
<name>A0A1T5AWQ1_9SPHI</name>
<reference evidence="2" key="1">
    <citation type="submission" date="2017-02" db="EMBL/GenBank/DDBJ databases">
        <authorList>
            <person name="Varghese N."/>
            <person name="Submissions S."/>
        </authorList>
    </citation>
    <scope>NUCLEOTIDE SEQUENCE [LARGE SCALE GENOMIC DNA]</scope>
    <source>
        <strain evidence="2">DSM 24091</strain>
    </source>
</reference>
<evidence type="ECO:0000313" key="1">
    <source>
        <dbReference type="EMBL" id="SKB39396.1"/>
    </source>
</evidence>
<dbReference type="Pfam" id="PF12771">
    <property type="entry name" value="SusD-like_2"/>
    <property type="match status" value="1"/>
</dbReference>
<dbReference type="InterPro" id="IPR041662">
    <property type="entry name" value="SusD-like_2"/>
</dbReference>
<dbReference type="Proteomes" id="UP000190150">
    <property type="component" value="Unassembled WGS sequence"/>
</dbReference>
<dbReference type="SUPFAM" id="SSF48452">
    <property type="entry name" value="TPR-like"/>
    <property type="match status" value="1"/>
</dbReference>
<dbReference type="STRING" id="1513896.SAMN05660841_00247"/>
<dbReference type="EMBL" id="FUZF01000001">
    <property type="protein sequence ID" value="SKB39396.1"/>
    <property type="molecule type" value="Genomic_DNA"/>
</dbReference>